<organism evidence="1 2">
    <name type="scientific">Desulfomicrobium macestii</name>
    <dbReference type="NCBI Taxonomy" id="90731"/>
    <lineage>
        <taxon>Bacteria</taxon>
        <taxon>Pseudomonadati</taxon>
        <taxon>Thermodesulfobacteriota</taxon>
        <taxon>Desulfovibrionia</taxon>
        <taxon>Desulfovibrionales</taxon>
        <taxon>Desulfomicrobiaceae</taxon>
        <taxon>Desulfomicrobium</taxon>
    </lineage>
</organism>
<evidence type="ECO:0000313" key="2">
    <source>
        <dbReference type="Proteomes" id="UP000639010"/>
    </source>
</evidence>
<dbReference type="EMBL" id="JADBGG010000064">
    <property type="protein sequence ID" value="MBE1427361.1"/>
    <property type="molecule type" value="Genomic_DNA"/>
</dbReference>
<sequence>MTEPKIPDFLDKPSGCIHINHIVSGPAMRLYNCFLAWTFDDIPLVDEVHRFTVPRKIVEEYMHTRNDAAIKGWLRELGDASVEWNNLGGLGHGKGSMPNWGYYKFIQEPELVGSFVTFTMARTLRGFIADSTMFARINLLIERRFKKTKYALPLYELGLDYRDNKDKVSGKGCTPWLSVDQLRKYLGVADKYPEFKLLNRAILQNALKEIQAEADITMTMEKKTDKRVVTHVRFLIEDDPTHMSAREKIRRTMATLPGMGDKNQIEILKFAQAMHNAFGVSLPRARKIARLYIGHEPKLREVMEKIQHDKLAGKVKKKLGAYAAAVLEKENPVVAIQESEPNK</sequence>
<reference evidence="1 2" key="1">
    <citation type="submission" date="2020-10" db="EMBL/GenBank/DDBJ databases">
        <title>Genomic Encyclopedia of Type Strains, Phase IV (KMG-IV): sequencing the most valuable type-strain genomes for metagenomic binning, comparative biology and taxonomic classification.</title>
        <authorList>
            <person name="Goeker M."/>
        </authorList>
    </citation>
    <scope>NUCLEOTIDE SEQUENCE [LARGE SCALE GENOMIC DNA]</scope>
    <source>
        <strain evidence="1 2">DSM 4194</strain>
    </source>
</reference>
<name>A0ABR9H9I1_9BACT</name>
<dbReference type="Proteomes" id="UP000639010">
    <property type="component" value="Unassembled WGS sequence"/>
</dbReference>
<dbReference type="InterPro" id="IPR036388">
    <property type="entry name" value="WH-like_DNA-bd_sf"/>
</dbReference>
<gene>
    <name evidence="1" type="ORF">H4684_004055</name>
</gene>
<comment type="caution">
    <text evidence="1">The sequence shown here is derived from an EMBL/GenBank/DDBJ whole genome shotgun (WGS) entry which is preliminary data.</text>
</comment>
<keyword evidence="2" id="KW-1185">Reference proteome</keyword>
<dbReference type="Pfam" id="PF21205">
    <property type="entry name" value="Rep3_C"/>
    <property type="match status" value="1"/>
</dbReference>
<evidence type="ECO:0008006" key="3">
    <source>
        <dbReference type="Google" id="ProtNLM"/>
    </source>
</evidence>
<proteinExistence type="predicted"/>
<dbReference type="SUPFAM" id="SSF46785">
    <property type="entry name" value="Winged helix' DNA-binding domain"/>
    <property type="match status" value="1"/>
</dbReference>
<accession>A0ABR9H9I1</accession>
<dbReference type="RefSeq" id="WP_192625102.1">
    <property type="nucleotide sequence ID" value="NZ_JADBGG010000064.1"/>
</dbReference>
<dbReference type="Gene3D" id="1.10.10.10">
    <property type="entry name" value="Winged helix-like DNA-binding domain superfamily/Winged helix DNA-binding domain"/>
    <property type="match status" value="1"/>
</dbReference>
<dbReference type="InterPro" id="IPR036390">
    <property type="entry name" value="WH_DNA-bd_sf"/>
</dbReference>
<evidence type="ECO:0000313" key="1">
    <source>
        <dbReference type="EMBL" id="MBE1427361.1"/>
    </source>
</evidence>
<protein>
    <recommendedName>
        <fullName evidence="3">Initiator Rep protein domain-containing protein</fullName>
    </recommendedName>
</protein>